<evidence type="ECO:0000256" key="11">
    <source>
        <dbReference type="SAM" id="Phobius"/>
    </source>
</evidence>
<dbReference type="Pfam" id="PF01514">
    <property type="entry name" value="YscJ_FliF"/>
    <property type="match status" value="1"/>
</dbReference>
<dbReference type="EMBL" id="FQZO01000001">
    <property type="protein sequence ID" value="SHI59471.1"/>
    <property type="molecule type" value="Genomic_DNA"/>
</dbReference>
<evidence type="ECO:0000256" key="7">
    <source>
        <dbReference type="ARBA" id="ARBA00023136"/>
    </source>
</evidence>
<dbReference type="InterPro" id="IPR045851">
    <property type="entry name" value="AMP-bd_C_sf"/>
</dbReference>
<dbReference type="OrthoDB" id="9807026at2"/>
<feature type="region of interest" description="Disordered" evidence="10">
    <location>
        <begin position="292"/>
        <end position="333"/>
    </location>
</feature>
<evidence type="ECO:0000313" key="15">
    <source>
        <dbReference type="Proteomes" id="UP000184080"/>
    </source>
</evidence>
<keyword evidence="7 11" id="KW-0472">Membrane</keyword>
<dbReference type="Pfam" id="PF08345">
    <property type="entry name" value="YscJ_FliF_C"/>
    <property type="match status" value="1"/>
</dbReference>
<dbReference type="AlphaFoldDB" id="A0A1M6CF45"/>
<protein>
    <recommendedName>
        <fullName evidence="9">Flagellar M-ring protein</fullName>
    </recommendedName>
</protein>
<dbReference type="PANTHER" id="PTHR30046:SF0">
    <property type="entry name" value="FLAGELLAR M-RING PROTEIN"/>
    <property type="match status" value="1"/>
</dbReference>
<evidence type="ECO:0000256" key="5">
    <source>
        <dbReference type="ARBA" id="ARBA00022692"/>
    </source>
</evidence>
<feature type="domain" description="Flagellar M-ring N-terminal" evidence="12">
    <location>
        <begin position="47"/>
        <end position="216"/>
    </location>
</feature>
<feature type="transmembrane region" description="Helical" evidence="11">
    <location>
        <begin position="427"/>
        <end position="448"/>
    </location>
</feature>
<keyword evidence="4" id="KW-1003">Cell membrane</keyword>
<dbReference type="STRING" id="1121298.SAMN05444401_1098"/>
<dbReference type="NCBIfam" id="TIGR00206">
    <property type="entry name" value="fliF"/>
    <property type="match status" value="1"/>
</dbReference>
<dbReference type="PIRSF" id="PIRSF004862">
    <property type="entry name" value="FliF"/>
    <property type="match status" value="1"/>
</dbReference>
<evidence type="ECO:0000256" key="8">
    <source>
        <dbReference type="ARBA" id="ARBA00023143"/>
    </source>
</evidence>
<evidence type="ECO:0000259" key="12">
    <source>
        <dbReference type="Pfam" id="PF01514"/>
    </source>
</evidence>
<dbReference type="GO" id="GO:0071973">
    <property type="term" value="P:bacterial-type flagellum-dependent cell motility"/>
    <property type="evidence" value="ECO:0007669"/>
    <property type="project" value="InterPro"/>
</dbReference>
<keyword evidence="6 11" id="KW-1133">Transmembrane helix</keyword>
<evidence type="ECO:0000256" key="6">
    <source>
        <dbReference type="ARBA" id="ARBA00022989"/>
    </source>
</evidence>
<gene>
    <name evidence="14" type="ORF">SAMN05444401_1098</name>
</gene>
<keyword evidence="14" id="KW-0966">Cell projection</keyword>
<keyword evidence="15" id="KW-1185">Reference proteome</keyword>
<proteinExistence type="inferred from homology"/>
<evidence type="ECO:0000256" key="4">
    <source>
        <dbReference type="ARBA" id="ARBA00022475"/>
    </source>
</evidence>
<keyword evidence="5 11" id="KW-0812">Transmembrane</keyword>
<evidence type="ECO:0000256" key="1">
    <source>
        <dbReference type="ARBA" id="ARBA00004117"/>
    </source>
</evidence>
<name>A0A1M6CF45_9CLOT</name>
<accession>A0A1M6CF45</accession>
<evidence type="ECO:0000313" key="14">
    <source>
        <dbReference type="EMBL" id="SHI59471.1"/>
    </source>
</evidence>
<comment type="similarity">
    <text evidence="3 9">Belongs to the FliF family.</text>
</comment>
<evidence type="ECO:0000256" key="2">
    <source>
        <dbReference type="ARBA" id="ARBA00004651"/>
    </source>
</evidence>
<feature type="transmembrane region" description="Helical" evidence="11">
    <location>
        <begin position="21"/>
        <end position="45"/>
    </location>
</feature>
<feature type="compositionally biased region" description="Polar residues" evidence="10">
    <location>
        <begin position="304"/>
        <end position="316"/>
    </location>
</feature>
<evidence type="ECO:0000259" key="13">
    <source>
        <dbReference type="Pfam" id="PF08345"/>
    </source>
</evidence>
<dbReference type="GO" id="GO:0003774">
    <property type="term" value="F:cytoskeletal motor activity"/>
    <property type="evidence" value="ECO:0007669"/>
    <property type="project" value="InterPro"/>
</dbReference>
<reference evidence="14 15" key="1">
    <citation type="submission" date="2016-11" db="EMBL/GenBank/DDBJ databases">
        <authorList>
            <person name="Jaros S."/>
            <person name="Januszkiewicz K."/>
            <person name="Wedrychowicz H."/>
        </authorList>
    </citation>
    <scope>NUCLEOTIDE SEQUENCE [LARGE SCALE GENOMIC DNA]</scope>
    <source>
        <strain evidence="14 15">DSM 21864</strain>
    </source>
</reference>
<keyword evidence="14" id="KW-0969">Cilium</keyword>
<dbReference type="PRINTS" id="PR01009">
    <property type="entry name" value="FLGMRINGFLIF"/>
</dbReference>
<keyword evidence="14" id="KW-0282">Flagellum</keyword>
<dbReference type="Gene3D" id="3.30.300.30">
    <property type="match status" value="1"/>
</dbReference>
<dbReference type="InterPro" id="IPR013556">
    <property type="entry name" value="Flag_M-ring_C"/>
</dbReference>
<dbReference type="InterPro" id="IPR000067">
    <property type="entry name" value="FlgMring_FliF"/>
</dbReference>
<keyword evidence="8 9" id="KW-0975">Bacterial flagellum</keyword>
<dbReference type="GO" id="GO:0005886">
    <property type="term" value="C:plasma membrane"/>
    <property type="evidence" value="ECO:0007669"/>
    <property type="project" value="UniProtKB-SubCell"/>
</dbReference>
<dbReference type="InterPro" id="IPR043427">
    <property type="entry name" value="YscJ/FliF"/>
</dbReference>
<dbReference type="RefSeq" id="WP_073004375.1">
    <property type="nucleotide sequence ID" value="NZ_FQZO01000001.1"/>
</dbReference>
<dbReference type="PANTHER" id="PTHR30046">
    <property type="entry name" value="FLAGELLAR M-RING PROTEIN"/>
    <property type="match status" value="1"/>
</dbReference>
<comment type="function">
    <text evidence="9">The M ring may be actively involved in energy transduction.</text>
</comment>
<dbReference type="InterPro" id="IPR006182">
    <property type="entry name" value="FliF_N_dom"/>
</dbReference>
<evidence type="ECO:0000256" key="3">
    <source>
        <dbReference type="ARBA" id="ARBA00007971"/>
    </source>
</evidence>
<feature type="compositionally biased region" description="Low complexity" evidence="10">
    <location>
        <begin position="292"/>
        <end position="303"/>
    </location>
</feature>
<dbReference type="Proteomes" id="UP000184080">
    <property type="component" value="Unassembled WGS sequence"/>
</dbReference>
<feature type="compositionally biased region" description="Low complexity" evidence="10">
    <location>
        <begin position="317"/>
        <end position="329"/>
    </location>
</feature>
<feature type="domain" description="Flagellar M-ring C-terminal" evidence="13">
    <location>
        <begin position="255"/>
        <end position="400"/>
    </location>
</feature>
<sequence>MNKLSESFKKLRDKFKNMRRGAKIALIISSVTVVIAIISFIVYSYSNKYGLLFSNLDPKDAQTVTTQLKEKKVTAKIKGNSIYVPTDMVDELRLELATTITNGSKGYELMDQSKSFGMTDEEFKIKKLIMLQGEIERTIKSFPQIANARVHITPSKESVFVKDNTPGRAAIYIQLKNSESLNSEQVKSIIALVAGSTDNIPKENVEVIDQNMNLISRGVFDAEGNDTAAGTSVEKQQEIEKEFEKKLEKSVMEMLEPVIGKEKVKVKVNADLDFDSKQKTQIVVDPNKVIVSESSSKETNNNTGGPTSQSPVDNQMSNTIGNSNTGNNSTKEEQKVNYEVGKTETKVISAPGEVKRITASVIVDGNLDPQSQIDLKNLASNALGFKADRGDEITVVGMNFDPSQKTIIARELEDMKAQAEKDKKMQLYKTIGLAALAGLSLIIFIIILTKAMRRRRDDDELEGSNLDVVIGEQLTPKNIENFKPISFEEENEKTHLEKEIKGYAKEKPEQVADIIRAWLTEDER</sequence>
<evidence type="ECO:0000256" key="9">
    <source>
        <dbReference type="PIRNR" id="PIRNR004862"/>
    </source>
</evidence>
<comment type="subcellular location">
    <subcellularLocation>
        <location evidence="1 9">Bacterial flagellum basal body</location>
    </subcellularLocation>
    <subcellularLocation>
        <location evidence="2">Cell membrane</location>
        <topology evidence="2">Multi-pass membrane protein</topology>
    </subcellularLocation>
</comment>
<evidence type="ECO:0000256" key="10">
    <source>
        <dbReference type="SAM" id="MobiDB-lite"/>
    </source>
</evidence>
<organism evidence="14 15">
    <name type="scientific">Clostridium amylolyticum</name>
    <dbReference type="NCBI Taxonomy" id="1121298"/>
    <lineage>
        <taxon>Bacteria</taxon>
        <taxon>Bacillati</taxon>
        <taxon>Bacillota</taxon>
        <taxon>Clostridia</taxon>
        <taxon>Eubacteriales</taxon>
        <taxon>Clostridiaceae</taxon>
        <taxon>Clostridium</taxon>
    </lineage>
</organism>
<dbReference type="GO" id="GO:0009431">
    <property type="term" value="C:bacterial-type flagellum basal body, MS ring"/>
    <property type="evidence" value="ECO:0007669"/>
    <property type="project" value="InterPro"/>
</dbReference>